<dbReference type="EMBL" id="JAYMFF010000017">
    <property type="protein sequence ID" value="MEC4176530.1"/>
    <property type="molecule type" value="Genomic_DNA"/>
</dbReference>
<dbReference type="InterPro" id="IPR036259">
    <property type="entry name" value="MFS_trans_sf"/>
</dbReference>
<evidence type="ECO:0000313" key="13">
    <source>
        <dbReference type="Proteomes" id="UP001349994"/>
    </source>
</evidence>
<feature type="domain" description="Major facilitator superfamily (MFS) profile" evidence="11">
    <location>
        <begin position="240"/>
        <end position="489"/>
    </location>
</feature>
<sequence length="489" mass="49110">MSLASPQARAPRPVAPRYLFSCGLSLLGNSVAGVALPLVLLATTGDALAAGTLALICAAPQFLIGLIGGALIDRFNRRDVSVISDILSAASVALLPVVDAVWGLSFGWFVALGLVGAVGDIPGMTARDALVPAVCERDGRSLQKFMGLTQSLDSLVVIVGPALAAFLMGSVGAVNALWFTAAMSLAAALTTLTLPRAIGRIGGKDAPAESGAALAAGHGERGIVAGAWDALRSGARVLFAGDALLRSSMFISFGIVMIMGSFQGLVLPVHFTAAGTPELLGYVLSAMSAGMLASSLGYAALASKLRRRTWFVLSLAGMALGILGLGLLPSFPLLAFSALLLGLAAGPLSALLGFFIFDRIPAEMRGSALGTQNSLTLAAAPVAVFATSLAVEAWGAGAAALGLAACWFAATLWALGSRSLRSLDEDEEAVAATSSHMPASSASAAAAPASAHTPAASAAAASTSAHAPAPGPFAQPAPEMPRPCNTELS</sequence>
<proteinExistence type="inferred from homology"/>
<keyword evidence="3" id="KW-1003">Cell membrane</keyword>
<comment type="caution">
    <text evidence="12">The sequence shown here is derived from an EMBL/GenBank/DDBJ whole genome shotgun (WGS) entry which is preliminary data.</text>
</comment>
<feature type="transmembrane region" description="Helical" evidence="10">
    <location>
        <begin position="393"/>
        <end position="415"/>
    </location>
</feature>
<dbReference type="SUPFAM" id="SSF103473">
    <property type="entry name" value="MFS general substrate transporter"/>
    <property type="match status" value="1"/>
</dbReference>
<keyword evidence="13" id="KW-1185">Reference proteome</keyword>
<evidence type="ECO:0000256" key="7">
    <source>
        <dbReference type="ARBA" id="ARBA00038075"/>
    </source>
</evidence>
<keyword evidence="4 10" id="KW-0812">Transmembrane</keyword>
<evidence type="ECO:0000256" key="1">
    <source>
        <dbReference type="ARBA" id="ARBA00004651"/>
    </source>
</evidence>
<evidence type="ECO:0000256" key="10">
    <source>
        <dbReference type="SAM" id="Phobius"/>
    </source>
</evidence>
<keyword evidence="5 10" id="KW-1133">Transmembrane helix</keyword>
<feature type="transmembrane region" description="Helical" evidence="10">
    <location>
        <begin position="250"/>
        <end position="273"/>
    </location>
</feature>
<keyword evidence="2" id="KW-0813">Transport</keyword>
<feature type="transmembrane region" description="Helical" evidence="10">
    <location>
        <begin position="279"/>
        <end position="301"/>
    </location>
</feature>
<evidence type="ECO:0000259" key="11">
    <source>
        <dbReference type="PROSITE" id="PS50850"/>
    </source>
</evidence>
<dbReference type="InterPro" id="IPR011701">
    <property type="entry name" value="MFS"/>
</dbReference>
<dbReference type="Proteomes" id="UP001349994">
    <property type="component" value="Unassembled WGS sequence"/>
</dbReference>
<organism evidence="12 13">
    <name type="scientific">Adlercreutzia wanghongyangiae</name>
    <dbReference type="NCBI Taxonomy" id="3111451"/>
    <lineage>
        <taxon>Bacteria</taxon>
        <taxon>Bacillati</taxon>
        <taxon>Actinomycetota</taxon>
        <taxon>Coriobacteriia</taxon>
        <taxon>Eggerthellales</taxon>
        <taxon>Eggerthellaceae</taxon>
        <taxon>Adlercreutzia</taxon>
    </lineage>
</organism>
<accession>A0ABU6IJH0</accession>
<comment type="similarity">
    <text evidence="7">Belongs to the major facilitator superfamily. Drug:H(+) antiporter-3 (DHA3) (TC 2.A.1.21) family.</text>
</comment>
<feature type="compositionally biased region" description="Low complexity" evidence="9">
    <location>
        <begin position="455"/>
        <end position="468"/>
    </location>
</feature>
<feature type="transmembrane region" description="Helical" evidence="10">
    <location>
        <begin position="334"/>
        <end position="357"/>
    </location>
</feature>
<dbReference type="Pfam" id="PF07690">
    <property type="entry name" value="MFS_1"/>
    <property type="match status" value="1"/>
</dbReference>
<dbReference type="Gene3D" id="1.20.1250.20">
    <property type="entry name" value="MFS general substrate transporter like domains"/>
    <property type="match status" value="1"/>
</dbReference>
<feature type="transmembrane region" description="Helical" evidence="10">
    <location>
        <begin position="18"/>
        <end position="41"/>
    </location>
</feature>
<feature type="transmembrane region" description="Helical" evidence="10">
    <location>
        <begin position="145"/>
        <end position="167"/>
    </location>
</feature>
<evidence type="ECO:0000256" key="8">
    <source>
        <dbReference type="ARBA" id="ARBA00040914"/>
    </source>
</evidence>
<evidence type="ECO:0000256" key="6">
    <source>
        <dbReference type="ARBA" id="ARBA00023136"/>
    </source>
</evidence>
<gene>
    <name evidence="12" type="ORF">VIN30_08745</name>
</gene>
<name>A0ABU6IJH0_9ACTN</name>
<feature type="region of interest" description="Disordered" evidence="9">
    <location>
        <begin position="455"/>
        <end position="489"/>
    </location>
</feature>
<protein>
    <recommendedName>
        <fullName evidence="8">Multidrug efflux pump Tap</fullName>
    </recommendedName>
</protein>
<evidence type="ECO:0000256" key="3">
    <source>
        <dbReference type="ARBA" id="ARBA00022475"/>
    </source>
</evidence>
<dbReference type="PANTHER" id="PTHR23513">
    <property type="entry name" value="INTEGRAL MEMBRANE EFFLUX PROTEIN-RELATED"/>
    <property type="match status" value="1"/>
</dbReference>
<evidence type="ECO:0000256" key="2">
    <source>
        <dbReference type="ARBA" id="ARBA00022448"/>
    </source>
</evidence>
<reference evidence="12 13" key="1">
    <citation type="submission" date="2024-01" db="EMBL/GenBank/DDBJ databases">
        <title>novel species in genus Adlercreutzia.</title>
        <authorList>
            <person name="Liu X."/>
        </authorList>
    </citation>
    <scope>NUCLEOTIDE SEQUENCE [LARGE SCALE GENOMIC DNA]</scope>
    <source>
        <strain evidence="12 13">R7</strain>
    </source>
</reference>
<feature type="transmembrane region" description="Helical" evidence="10">
    <location>
        <begin position="310"/>
        <end position="328"/>
    </location>
</feature>
<feature type="compositionally biased region" description="Pro residues" evidence="9">
    <location>
        <begin position="469"/>
        <end position="481"/>
    </location>
</feature>
<evidence type="ECO:0000256" key="5">
    <source>
        <dbReference type="ARBA" id="ARBA00022989"/>
    </source>
</evidence>
<dbReference type="CDD" id="cd06173">
    <property type="entry name" value="MFS_MefA_like"/>
    <property type="match status" value="1"/>
</dbReference>
<dbReference type="RefSeq" id="WP_338210896.1">
    <property type="nucleotide sequence ID" value="NZ_JAYMFF010000017.1"/>
</dbReference>
<feature type="transmembrane region" description="Helical" evidence="10">
    <location>
        <begin position="47"/>
        <end position="68"/>
    </location>
</feature>
<keyword evidence="6 10" id="KW-0472">Membrane</keyword>
<evidence type="ECO:0000256" key="9">
    <source>
        <dbReference type="SAM" id="MobiDB-lite"/>
    </source>
</evidence>
<evidence type="ECO:0000313" key="12">
    <source>
        <dbReference type="EMBL" id="MEC4176530.1"/>
    </source>
</evidence>
<evidence type="ECO:0000256" key="4">
    <source>
        <dbReference type="ARBA" id="ARBA00022692"/>
    </source>
</evidence>
<dbReference type="PANTHER" id="PTHR23513:SF9">
    <property type="entry name" value="ENTEROBACTIN EXPORTER ENTS"/>
    <property type="match status" value="1"/>
</dbReference>
<comment type="subcellular location">
    <subcellularLocation>
        <location evidence="1">Cell membrane</location>
        <topology evidence="1">Multi-pass membrane protein</topology>
    </subcellularLocation>
</comment>
<dbReference type="PROSITE" id="PS50850">
    <property type="entry name" value="MFS"/>
    <property type="match status" value="1"/>
</dbReference>
<dbReference type="InterPro" id="IPR020846">
    <property type="entry name" value="MFS_dom"/>
</dbReference>
<feature type="transmembrane region" description="Helical" evidence="10">
    <location>
        <begin position="369"/>
        <end position="387"/>
    </location>
</feature>